<feature type="signal peptide" evidence="1">
    <location>
        <begin position="1"/>
        <end position="28"/>
    </location>
</feature>
<evidence type="ECO:0000313" key="3">
    <source>
        <dbReference type="Proteomes" id="UP000830835"/>
    </source>
</evidence>
<name>A0ABT0CC42_THEVL</name>
<keyword evidence="1" id="KW-0732">Signal</keyword>
<feature type="chain" id="PRO_5045207964" evidence="1">
    <location>
        <begin position="29"/>
        <end position="143"/>
    </location>
</feature>
<accession>A0ABT0CC42</accession>
<keyword evidence="3" id="KW-1185">Reference proteome</keyword>
<sequence>MSFWKPVLLLAVLLFALMGSNGIPAVQAATLGGSPNNRAQQEVVLPASPEQVLKAAEQAFQVWKRGELGSVDTQAMEVKGISRTNFFKFVDDITVSLSPVEGDPGQTRLQITSVGRVGEYDFGGNRRNINEYLDTLRSLLEQG</sequence>
<evidence type="ECO:0000313" key="2">
    <source>
        <dbReference type="EMBL" id="MCJ2543364.1"/>
    </source>
</evidence>
<dbReference type="EMBL" id="JAFIRA010000026">
    <property type="protein sequence ID" value="MCJ2543364.1"/>
    <property type="molecule type" value="Genomic_DNA"/>
</dbReference>
<gene>
    <name evidence="2" type="ORF">JX360_10670</name>
</gene>
<organism evidence="2 3">
    <name type="scientific">Thermostichus vulcanus str. 'Rupite'</name>
    <dbReference type="NCBI Taxonomy" id="2813851"/>
    <lineage>
        <taxon>Bacteria</taxon>
        <taxon>Bacillati</taxon>
        <taxon>Cyanobacteriota</taxon>
        <taxon>Cyanophyceae</taxon>
        <taxon>Thermostichales</taxon>
        <taxon>Thermostichaceae</taxon>
        <taxon>Thermostichus</taxon>
    </lineage>
</organism>
<reference evidence="2" key="1">
    <citation type="submission" date="2021-02" db="EMBL/GenBank/DDBJ databases">
        <title>The CRISPR/cas machinery reduction and long-range gene transfer in the hot spring cyanobacterium Synechococcus.</title>
        <authorList>
            <person name="Dvorak P."/>
            <person name="Jahodarova E."/>
            <person name="Hasler P."/>
            <person name="Poulickova A."/>
        </authorList>
    </citation>
    <scope>NUCLEOTIDE SEQUENCE</scope>
    <source>
        <strain evidence="2">Rupite</strain>
    </source>
</reference>
<dbReference type="InterPro" id="IPR010865">
    <property type="entry name" value="DUF1499"/>
</dbReference>
<dbReference type="Pfam" id="PF07386">
    <property type="entry name" value="DUF1499"/>
    <property type="match status" value="1"/>
</dbReference>
<protein>
    <submittedName>
        <fullName evidence="2">DUF1499 domain-containing protein</fullName>
    </submittedName>
</protein>
<dbReference type="Proteomes" id="UP000830835">
    <property type="component" value="Unassembled WGS sequence"/>
</dbReference>
<proteinExistence type="predicted"/>
<comment type="caution">
    <text evidence="2">The sequence shown here is derived from an EMBL/GenBank/DDBJ whole genome shotgun (WGS) entry which is preliminary data.</text>
</comment>
<evidence type="ECO:0000256" key="1">
    <source>
        <dbReference type="SAM" id="SignalP"/>
    </source>
</evidence>